<evidence type="ECO:0000313" key="1">
    <source>
        <dbReference type="EMBL" id="EEB26534.1"/>
    </source>
</evidence>
<protein>
    <submittedName>
        <fullName evidence="1">Uncharacterized protein</fullName>
    </submittedName>
</protein>
<accession>B6VUL9</accession>
<name>B6VUL9_9BACT</name>
<evidence type="ECO:0000313" key="2">
    <source>
        <dbReference type="Proteomes" id="UP000004849"/>
    </source>
</evidence>
<sequence>MQIIYILNLIEAKYDIKQTILVIFRCKKKILNCYIYSLTE</sequence>
<reference evidence="1 2" key="2">
    <citation type="submission" date="2008-10" db="EMBL/GenBank/DDBJ databases">
        <authorList>
            <person name="Fulton L."/>
            <person name="Clifton S."/>
            <person name="Fulton B."/>
            <person name="Xu J."/>
            <person name="Minx P."/>
            <person name="Pepin K.H."/>
            <person name="Johnson M."/>
            <person name="Thiruvilangam P."/>
            <person name="Bhonagiri V."/>
            <person name="Nash W.E."/>
            <person name="Mardis E.R."/>
            <person name="Wilson R.K."/>
        </authorList>
    </citation>
    <scope>NUCLEOTIDE SEQUENCE [LARGE SCALE GENOMIC DNA]</scope>
    <source>
        <strain evidence="1 2">DSM 17855</strain>
    </source>
</reference>
<proteinExistence type="predicted"/>
<dbReference type="HOGENOM" id="CLU_3284800_0_0_10"/>
<dbReference type="AlphaFoldDB" id="B6VUL9"/>
<dbReference type="EMBL" id="ABWZ01000016">
    <property type="protein sequence ID" value="EEB26534.1"/>
    <property type="molecule type" value="Genomic_DNA"/>
</dbReference>
<organism evidence="1 2">
    <name type="scientific">Phocaeicola dorei DSM 17855</name>
    <dbReference type="NCBI Taxonomy" id="483217"/>
    <lineage>
        <taxon>Bacteria</taxon>
        <taxon>Pseudomonadati</taxon>
        <taxon>Bacteroidota</taxon>
        <taxon>Bacteroidia</taxon>
        <taxon>Bacteroidales</taxon>
        <taxon>Bacteroidaceae</taxon>
        <taxon>Phocaeicola</taxon>
    </lineage>
</organism>
<gene>
    <name evidence="1" type="ORF">BACDOR_00974</name>
</gene>
<dbReference type="Proteomes" id="UP000004849">
    <property type="component" value="Unassembled WGS sequence"/>
</dbReference>
<reference evidence="1 2" key="1">
    <citation type="submission" date="2008-10" db="EMBL/GenBank/DDBJ databases">
        <title>Draft genome sequence of Bacteroides dorei (DSM 17855).</title>
        <authorList>
            <person name="Sudarsanam P."/>
            <person name="Ley R."/>
            <person name="Guruge J."/>
            <person name="Turnbaugh P.J."/>
            <person name="Mahowald M."/>
            <person name="Liep D."/>
            <person name="Gordon J."/>
        </authorList>
    </citation>
    <scope>NUCLEOTIDE SEQUENCE [LARGE SCALE GENOMIC DNA]</scope>
    <source>
        <strain evidence="1 2">DSM 17855</strain>
    </source>
</reference>